<dbReference type="STRING" id="1622118.Lupro_01775"/>
<dbReference type="AlphaFoldDB" id="A0A0X8G5J1"/>
<dbReference type="OrthoDB" id="9778208at2"/>
<dbReference type="PROSITE" id="PS51585">
    <property type="entry name" value="SAM_MT_TPMT"/>
    <property type="match status" value="1"/>
</dbReference>
<dbReference type="GO" id="GO:0008757">
    <property type="term" value="F:S-adenosylmethionine-dependent methyltransferase activity"/>
    <property type="evidence" value="ECO:0007669"/>
    <property type="project" value="InterPro"/>
</dbReference>
<dbReference type="InterPro" id="IPR008854">
    <property type="entry name" value="TPMT"/>
</dbReference>
<evidence type="ECO:0000256" key="2">
    <source>
        <dbReference type="ARBA" id="ARBA00022603"/>
    </source>
</evidence>
<evidence type="ECO:0000256" key="3">
    <source>
        <dbReference type="ARBA" id="ARBA00022679"/>
    </source>
</evidence>
<name>A0A0X8G5J1_9FLAO</name>
<dbReference type="EMBL" id="CP013355">
    <property type="protein sequence ID" value="AMC10058.1"/>
    <property type="molecule type" value="Genomic_DNA"/>
</dbReference>
<keyword evidence="6" id="KW-1185">Reference proteome</keyword>
<organism evidence="5 6">
    <name type="scientific">Lutibacter profundi</name>
    <dbReference type="NCBI Taxonomy" id="1622118"/>
    <lineage>
        <taxon>Bacteria</taxon>
        <taxon>Pseudomonadati</taxon>
        <taxon>Bacteroidota</taxon>
        <taxon>Flavobacteriia</taxon>
        <taxon>Flavobacteriales</taxon>
        <taxon>Flavobacteriaceae</taxon>
        <taxon>Lutibacter</taxon>
    </lineage>
</organism>
<reference evidence="5 6" key="2">
    <citation type="journal article" date="2016" name="Int. J. Syst. Evol. Microbiol.">
        <title>Lutibacter profundi sp. nov., isolated from a deep-sea hydrothermal system on the Arctic Mid-Ocean Ridge and emended description of the genus Lutibacter.</title>
        <authorList>
            <person name="Le Moine Bauer S."/>
            <person name="Roalkvam I."/>
            <person name="Steen I.H."/>
            <person name="Dahle H."/>
        </authorList>
    </citation>
    <scope>NUCLEOTIDE SEQUENCE [LARGE SCALE GENOMIC DNA]</scope>
    <source>
        <strain evidence="5 6">LP1</strain>
    </source>
</reference>
<keyword evidence="4" id="KW-0949">S-adenosyl-L-methionine</keyword>
<dbReference type="SUPFAM" id="SSF53335">
    <property type="entry name" value="S-adenosyl-L-methionine-dependent methyltransferases"/>
    <property type="match status" value="1"/>
</dbReference>
<evidence type="ECO:0000256" key="1">
    <source>
        <dbReference type="ARBA" id="ARBA00022553"/>
    </source>
</evidence>
<accession>A0A0X8G5J1</accession>
<evidence type="ECO:0000313" key="5">
    <source>
        <dbReference type="EMBL" id="AMC10058.1"/>
    </source>
</evidence>
<dbReference type="PANTHER" id="PTHR32183">
    <property type="match status" value="1"/>
</dbReference>
<dbReference type="RefSeq" id="WP_068205776.1">
    <property type="nucleotide sequence ID" value="NZ_CP013355.1"/>
</dbReference>
<evidence type="ECO:0000313" key="6">
    <source>
        <dbReference type="Proteomes" id="UP000059672"/>
    </source>
</evidence>
<keyword evidence="2 5" id="KW-0489">Methyltransferase</keyword>
<evidence type="ECO:0000256" key="4">
    <source>
        <dbReference type="ARBA" id="ARBA00022691"/>
    </source>
</evidence>
<gene>
    <name evidence="5" type="ORF">Lupro_01775</name>
</gene>
<dbReference type="InterPro" id="IPR029063">
    <property type="entry name" value="SAM-dependent_MTases_sf"/>
</dbReference>
<protein>
    <submittedName>
        <fullName evidence="5">SAM-dependent methyltransferase</fullName>
    </submittedName>
</protein>
<dbReference type="Pfam" id="PF05724">
    <property type="entry name" value="TPMT"/>
    <property type="match status" value="1"/>
</dbReference>
<dbReference type="KEGG" id="lut:Lupro_01775"/>
<dbReference type="Proteomes" id="UP000059672">
    <property type="component" value="Chromosome"/>
</dbReference>
<proteinExistence type="predicted"/>
<keyword evidence="3 5" id="KW-0808">Transferase</keyword>
<dbReference type="GO" id="GO:0032259">
    <property type="term" value="P:methylation"/>
    <property type="evidence" value="ECO:0007669"/>
    <property type="project" value="UniProtKB-KW"/>
</dbReference>
<keyword evidence="1" id="KW-0597">Phosphoprotein</keyword>
<sequence length="196" mass="23013">MNKTALDRSYWEDLYNSNKTGWDIGYISPPIKEYIDQLNTINLQILIPGAGNSYEAEYLHKKGFQNVDVIDIATQPLNNFKKRVPSFPKTNLIQKNFFNHQKKYDLIIEQTFFSSLHPTHREKYVHKTHDLLSHNGKLIGLFFDVEFSKEGPPYGGSLKKYSQLFSPFFTIKTLDKCYNSIKPRFGRELFFIFEKK</sequence>
<reference evidence="6" key="1">
    <citation type="submission" date="2015-12" db="EMBL/GenBank/DDBJ databases">
        <title>Complete genome sequence of Lutibacter profundus strain LP1.</title>
        <authorList>
            <person name="Wissuwa J."/>
            <person name="Le Moine Bauer S."/>
            <person name="Stokke R."/>
            <person name="Dahle H."/>
            <person name="Steen I.H."/>
        </authorList>
    </citation>
    <scope>NUCLEOTIDE SEQUENCE [LARGE SCALE GENOMIC DNA]</scope>
    <source>
        <strain evidence="6">LP1</strain>
    </source>
</reference>
<dbReference type="PANTHER" id="PTHR32183:SF6">
    <property type="entry name" value="CYSTEINE SULFINATE DESULFINASE_CYSTEINE DESULFURASE AND RELATED ENZYMES"/>
    <property type="match status" value="1"/>
</dbReference>
<dbReference type="Gene3D" id="3.40.50.150">
    <property type="entry name" value="Vaccinia Virus protein VP39"/>
    <property type="match status" value="1"/>
</dbReference>